<evidence type="ECO:0000313" key="3">
    <source>
        <dbReference type="Proteomes" id="UP000046187"/>
    </source>
</evidence>
<organism evidence="2 3">
    <name type="scientific">Xanthomonas graminis pv. arrhenatheri LMG 727</name>
    <dbReference type="NCBI Taxonomy" id="1195923"/>
    <lineage>
        <taxon>Bacteria</taxon>
        <taxon>Pseudomonadati</taxon>
        <taxon>Pseudomonadota</taxon>
        <taxon>Gammaproteobacteria</taxon>
        <taxon>Lysobacterales</taxon>
        <taxon>Lysobacteraceae</taxon>
        <taxon>Xanthomonas</taxon>
        <taxon>Xanthomonas translucens group</taxon>
        <taxon>Xanthomonas graminis</taxon>
    </lineage>
</organism>
<reference evidence="3" key="1">
    <citation type="submission" date="2015-07" db="EMBL/GenBank/DDBJ databases">
        <authorList>
            <person name="Wibberg D."/>
        </authorList>
    </citation>
    <scope>NUCLEOTIDE SEQUENCE [LARGE SCALE GENOMIC DNA]</scope>
</reference>
<evidence type="ECO:0000256" key="1">
    <source>
        <dbReference type="SAM" id="MobiDB-lite"/>
    </source>
</evidence>
<gene>
    <name evidence="2" type="ORF">XTALMG727_2857</name>
</gene>
<dbReference type="Proteomes" id="UP000046187">
    <property type="component" value="Unassembled WGS sequence"/>
</dbReference>
<protein>
    <submittedName>
        <fullName evidence="2">Uncharacterized protein</fullName>
    </submittedName>
</protein>
<keyword evidence="3" id="KW-1185">Reference proteome</keyword>
<evidence type="ECO:0000313" key="2">
    <source>
        <dbReference type="EMBL" id="CTP89808.1"/>
    </source>
</evidence>
<feature type="compositionally biased region" description="Basic residues" evidence="1">
    <location>
        <begin position="46"/>
        <end position="57"/>
    </location>
</feature>
<proteinExistence type="predicted"/>
<sequence>MPPRASGRCAGGADARRCRGFQGPFAQRSDRAAPCRRAGMNAHGSVVRHRRQRRRARSPPCRVQRCTASRRAAAAALRPMPPDRHCRAADASAPFARRNALPPRLHGSRAERPRPTVPAAAAHAARTSPAAAKTEFANSPTNPLHDGKMRDGDAGRHGRDVRRPNGYIRTHGPDASPLLDSEPKWQPLSTSTALPVSCTRVMKSLRRALRHLRSSWPRPQRR</sequence>
<feature type="compositionally biased region" description="Low complexity" evidence="1">
    <location>
        <begin position="117"/>
        <end position="132"/>
    </location>
</feature>
<dbReference type="EMBL" id="CXOI01000048">
    <property type="protein sequence ID" value="CTP89808.1"/>
    <property type="molecule type" value="Genomic_DNA"/>
</dbReference>
<feature type="compositionally biased region" description="Basic and acidic residues" evidence="1">
    <location>
        <begin position="145"/>
        <end position="163"/>
    </location>
</feature>
<feature type="region of interest" description="Disordered" evidence="1">
    <location>
        <begin position="25"/>
        <end position="62"/>
    </location>
</feature>
<accession>A0A0K2ZVX7</accession>
<name>A0A0K2ZVX7_9XANT</name>
<feature type="region of interest" description="Disordered" evidence="1">
    <location>
        <begin position="92"/>
        <end position="189"/>
    </location>
</feature>
<dbReference type="AlphaFoldDB" id="A0A0K2ZVX7"/>